<dbReference type="InterPro" id="IPR016140">
    <property type="entry name" value="Bifunc_inhib/LTP/seed_store"/>
</dbReference>
<dbReference type="GO" id="GO:0008289">
    <property type="term" value="F:lipid binding"/>
    <property type="evidence" value="ECO:0007669"/>
    <property type="project" value="InterPro"/>
</dbReference>
<keyword evidence="2" id="KW-1015">Disulfide bond</keyword>
<dbReference type="EnsemblPlants" id="KRH45988">
    <property type="protein sequence ID" value="KRH45988"/>
    <property type="gene ID" value="GLYMA_08G304900"/>
</dbReference>
<gene>
    <name evidence="5" type="ORF">GLYMA_08G304900</name>
</gene>
<evidence type="ECO:0000313" key="5">
    <source>
        <dbReference type="EMBL" id="KRH45988.1"/>
    </source>
</evidence>
<dbReference type="GO" id="GO:0006869">
    <property type="term" value="P:lipid transport"/>
    <property type="evidence" value="ECO:0007669"/>
    <property type="project" value="InterPro"/>
</dbReference>
<protein>
    <recommendedName>
        <fullName evidence="4">Bifunctional inhibitor/plant lipid transfer protein/seed storage helical domain-containing protein</fullName>
    </recommendedName>
</protein>
<reference evidence="6" key="2">
    <citation type="submission" date="2018-02" db="UniProtKB">
        <authorList>
            <consortium name="EnsemblPlants"/>
        </authorList>
    </citation>
    <scope>IDENTIFICATION</scope>
    <source>
        <strain evidence="6">Williams 82</strain>
    </source>
</reference>
<sequence>MGEKKVLILIVFVMAYGLAATTFTASQLPPTCNGNEGLLTFCGPYCGNIQPNPTSDCCKSAASVFQRAMASGQGIRDLCNCLRAAVPFLNFKETKLISLPDACGIKLSFSMPLCVLGPGP</sequence>
<dbReference type="Pfam" id="PF14368">
    <property type="entry name" value="LTP_2"/>
    <property type="match status" value="1"/>
</dbReference>
<accession>I1KXX3</accession>
<dbReference type="Gene3D" id="1.10.110.10">
    <property type="entry name" value="Plant lipid-transfer and hydrophobic proteins"/>
    <property type="match status" value="1"/>
</dbReference>
<dbReference type="Proteomes" id="UP000008827">
    <property type="component" value="Chromosome 8"/>
</dbReference>
<dbReference type="HOGENOM" id="CLU_128423_2_0_1"/>
<dbReference type="PaxDb" id="3847-GLYMA08G41720.1"/>
<dbReference type="SMR" id="I1KXX3"/>
<dbReference type="Gramene" id="KRH45988">
    <property type="protein sequence ID" value="KRH45988"/>
    <property type="gene ID" value="GLYMA_08G304900"/>
</dbReference>
<evidence type="ECO:0000256" key="1">
    <source>
        <dbReference type="ARBA" id="ARBA00009748"/>
    </source>
</evidence>
<dbReference type="AlphaFoldDB" id="I1KXX3"/>
<name>I1KXX3_SOYBN</name>
<keyword evidence="3" id="KW-0732">Signal</keyword>
<proteinExistence type="inferred from homology"/>
<evidence type="ECO:0000256" key="3">
    <source>
        <dbReference type="SAM" id="SignalP"/>
    </source>
</evidence>
<evidence type="ECO:0000256" key="2">
    <source>
        <dbReference type="ARBA" id="ARBA00023157"/>
    </source>
</evidence>
<dbReference type="OMA" id="SMELCII"/>
<feature type="chain" id="PRO_5014577942" description="Bifunctional inhibitor/plant lipid transfer protein/seed storage helical domain-containing protein" evidence="3">
    <location>
        <begin position="22"/>
        <end position="120"/>
    </location>
</feature>
<feature type="signal peptide" evidence="3">
    <location>
        <begin position="1"/>
        <end position="21"/>
    </location>
</feature>
<evidence type="ECO:0000259" key="4">
    <source>
        <dbReference type="Pfam" id="PF14368"/>
    </source>
</evidence>
<comment type="similarity">
    <text evidence="1">Belongs to the plant LTP family.</text>
</comment>
<reference evidence="5" key="3">
    <citation type="submission" date="2018-07" db="EMBL/GenBank/DDBJ databases">
        <title>WGS assembly of Glycine max.</title>
        <authorList>
            <person name="Schmutz J."/>
            <person name="Cannon S."/>
            <person name="Schlueter J."/>
            <person name="Ma J."/>
            <person name="Mitros T."/>
            <person name="Nelson W."/>
            <person name="Hyten D."/>
            <person name="Song Q."/>
            <person name="Thelen J."/>
            <person name="Cheng J."/>
            <person name="Xu D."/>
            <person name="Hellsten U."/>
            <person name="May G."/>
            <person name="Yu Y."/>
            <person name="Sakurai T."/>
            <person name="Umezawa T."/>
            <person name="Bhattacharyya M."/>
            <person name="Sandhu D."/>
            <person name="Valliyodan B."/>
            <person name="Lindquist E."/>
            <person name="Peto M."/>
            <person name="Grant D."/>
            <person name="Shu S."/>
            <person name="Goodstein D."/>
            <person name="Barry K."/>
            <person name="Futrell-Griggs M."/>
            <person name="Abernathy B."/>
            <person name="Du J."/>
            <person name="Tian Z."/>
            <person name="Zhu L."/>
            <person name="Gill N."/>
            <person name="Joshi T."/>
            <person name="Libault M."/>
            <person name="Sethuraman A."/>
            <person name="Zhang X."/>
            <person name="Shinozaki K."/>
            <person name="Nguyen H."/>
            <person name="Wing R."/>
            <person name="Cregan P."/>
            <person name="Specht J."/>
            <person name="Grimwood J."/>
            <person name="Rokhsar D."/>
            <person name="Stacey G."/>
            <person name="Shoemaker R."/>
            <person name="Jackson S."/>
        </authorList>
    </citation>
    <scope>NUCLEOTIDE SEQUENCE</scope>
    <source>
        <tissue evidence="5">Callus</tissue>
    </source>
</reference>
<dbReference type="EMBL" id="CM000841">
    <property type="protein sequence ID" value="KRH45988.1"/>
    <property type="molecule type" value="Genomic_DNA"/>
</dbReference>
<dbReference type="PANTHER" id="PTHR33076">
    <property type="entry name" value="NON-SPECIFIC LIPID-TRANSFER PROTEIN 2-RELATED"/>
    <property type="match status" value="1"/>
</dbReference>
<dbReference type="InParanoid" id="I1KXX3"/>
<evidence type="ECO:0000313" key="7">
    <source>
        <dbReference type="Proteomes" id="UP000008827"/>
    </source>
</evidence>
<dbReference type="SUPFAM" id="SSF47699">
    <property type="entry name" value="Bifunctional inhibitor/lipid-transfer protein/seed storage 2S albumin"/>
    <property type="match status" value="1"/>
</dbReference>
<feature type="domain" description="Bifunctional inhibitor/plant lipid transfer protein/seed storage helical" evidence="4">
    <location>
        <begin position="19"/>
        <end position="110"/>
    </location>
</feature>
<organism evidence="6">
    <name type="scientific">Glycine max</name>
    <name type="common">Soybean</name>
    <name type="synonym">Glycine hispida</name>
    <dbReference type="NCBI Taxonomy" id="3847"/>
    <lineage>
        <taxon>Eukaryota</taxon>
        <taxon>Viridiplantae</taxon>
        <taxon>Streptophyta</taxon>
        <taxon>Embryophyta</taxon>
        <taxon>Tracheophyta</taxon>
        <taxon>Spermatophyta</taxon>
        <taxon>Magnoliopsida</taxon>
        <taxon>eudicotyledons</taxon>
        <taxon>Gunneridae</taxon>
        <taxon>Pentapetalae</taxon>
        <taxon>rosids</taxon>
        <taxon>fabids</taxon>
        <taxon>Fabales</taxon>
        <taxon>Fabaceae</taxon>
        <taxon>Papilionoideae</taxon>
        <taxon>50 kb inversion clade</taxon>
        <taxon>NPAAA clade</taxon>
        <taxon>indigoferoid/millettioid clade</taxon>
        <taxon>Phaseoleae</taxon>
        <taxon>Glycine</taxon>
        <taxon>Glycine subgen. Soja</taxon>
    </lineage>
</organism>
<dbReference type="InterPro" id="IPR000528">
    <property type="entry name" value="Plant_nsLTP"/>
</dbReference>
<keyword evidence="7" id="KW-1185">Reference proteome</keyword>
<reference evidence="5 6" key="1">
    <citation type="journal article" date="2010" name="Nature">
        <title>Genome sequence of the palaeopolyploid soybean.</title>
        <authorList>
            <person name="Schmutz J."/>
            <person name="Cannon S.B."/>
            <person name="Schlueter J."/>
            <person name="Ma J."/>
            <person name="Mitros T."/>
            <person name="Nelson W."/>
            <person name="Hyten D.L."/>
            <person name="Song Q."/>
            <person name="Thelen J.J."/>
            <person name="Cheng J."/>
            <person name="Xu D."/>
            <person name="Hellsten U."/>
            <person name="May G.D."/>
            <person name="Yu Y."/>
            <person name="Sakurai T."/>
            <person name="Umezawa T."/>
            <person name="Bhattacharyya M.K."/>
            <person name="Sandhu D."/>
            <person name="Valliyodan B."/>
            <person name="Lindquist E."/>
            <person name="Peto M."/>
            <person name="Grant D."/>
            <person name="Shu S."/>
            <person name="Goodstein D."/>
            <person name="Barry K."/>
            <person name="Futrell-Griggs M."/>
            <person name="Abernathy B."/>
            <person name="Du J."/>
            <person name="Tian Z."/>
            <person name="Zhu L."/>
            <person name="Gill N."/>
            <person name="Joshi T."/>
            <person name="Libault M."/>
            <person name="Sethuraman A."/>
            <person name="Zhang X.-C."/>
            <person name="Shinozaki K."/>
            <person name="Nguyen H.T."/>
            <person name="Wing R.A."/>
            <person name="Cregan P."/>
            <person name="Specht J."/>
            <person name="Grimwood J."/>
            <person name="Rokhsar D."/>
            <person name="Stacey G."/>
            <person name="Shoemaker R.C."/>
            <person name="Jackson S.A."/>
        </authorList>
    </citation>
    <scope>NUCLEOTIDE SEQUENCE [LARGE SCALE GENOMIC DNA]</scope>
    <source>
        <strain evidence="6">cv. Williams 82</strain>
        <tissue evidence="5">Callus</tissue>
    </source>
</reference>
<dbReference type="OrthoDB" id="1393584at2759"/>
<dbReference type="InterPro" id="IPR036312">
    <property type="entry name" value="Bifun_inhib/LTP/seed_sf"/>
</dbReference>
<evidence type="ECO:0000313" key="6">
    <source>
        <dbReference type="EnsemblPlants" id="KRH45988"/>
    </source>
</evidence>